<keyword evidence="4 6" id="KW-0472">Membrane</keyword>
<sequence length="1088" mass="120543">MADNAGVEPDATERRRPRDHEIEDSIVKDGDGKVEEEASNQGSSPERVQSGEEGKKKEVEKKPSKLKEIWGKLGLDMGTIMMMFKGSCAPVIAIAFYQADSVAATYTTLGYLVPIITVLSMAIMPRAKFLQNVVLNTLAVCIGSAVALLGIWSGVEARKHTTRAGSTARYNSSQSAVCAIWLFANIWFVNLLRAKMPALQFPVIIYSIFTNIAFTFGPLFPTINAGEALIVQLLKGFLTAFAISTGVNLFIIPISSRTVVFKEQAGYIQLIRATLKAQTAYLQSLETSDMFAPEEPAEDDEDGLDNDKKSKKSKKKEKGSHPAANAQAMALKATLTALTGLHGKLHGDMSFGKRETAWGKLDAKDIDEIFTLFRAILVPLIGMSTITDIFERIAERRGWVKVPDSKFDRAESWEACGKEAKEKEKKTWNEIMKTLHEPFEVVTAAMDEGIQHAGLLLELIPKPKKTKEADVEEKGDSPKPGDKDFAKYLDKKIVDFYSKRGETLKAWAKQKGITASEFNSTKAPARGEDWTPDAAQHRRDQQQLYLILYLEHLLYSTGLAISNLIKFADQKVEEGKMAKNRFIFPGKRRLKKWIVNIGREDTTIDVEAPDSAEAGTNTVYLGSGFNPRKDPEHLPPQTSWQHFGNGLRTIPHFLGSAESAFGFRVACATLTVGIVAFLKDTQTFFMEQRLVWAMIIIAIGMSMTSGQSIFGFIGRVLGTAVAMVCSLVIWYIVDQKTPGVIVMLWLFIFLEMYFFIKFQRLIAIFLVAIVTQILIIGYELQVRKIGIAAASASGQPYYPIYELAPYRLACVAGGSFVAFIWTIFPYPLTDRSWLRKDLGSTLYLLANYYSMVHSTIHARMSGTEGDLSLKTSPGRQLEKARHKIFGKLLLLLPSLKQHADFQVFELSIGGKFPRPTYDGIILRATGIMNYLTLMSYATNSWVEGNGVQYPSSSPERRHEWLNALNKLVETVNPTSHGITSILSLLSASVTQGSALPPFIQLPEAYDLSRRLEALDTGILDARHVEEPGYSAYAVLQVCSSLVTDDLARLVDHVKDLVGETDFSFKVSASETSVDSTASERSSGKGKKD</sequence>
<gene>
    <name evidence="10" type="ORF">L207DRAFT_555292</name>
</gene>
<evidence type="ECO:0000313" key="10">
    <source>
        <dbReference type="EMBL" id="PMD39182.1"/>
    </source>
</evidence>
<evidence type="ECO:0000256" key="6">
    <source>
        <dbReference type="SAM" id="Phobius"/>
    </source>
</evidence>
<feature type="compositionally biased region" description="Polar residues" evidence="5">
    <location>
        <begin position="1067"/>
        <end position="1080"/>
    </location>
</feature>
<feature type="compositionally biased region" description="Acidic residues" evidence="5">
    <location>
        <begin position="295"/>
        <end position="304"/>
    </location>
</feature>
<feature type="domain" description="DUF2421" evidence="7">
    <location>
        <begin position="825"/>
        <end position="1059"/>
    </location>
</feature>
<dbReference type="Pfam" id="PF10337">
    <property type="entry name" value="ArAE_2_N"/>
    <property type="match status" value="2"/>
</dbReference>
<evidence type="ECO:0000256" key="2">
    <source>
        <dbReference type="ARBA" id="ARBA00022692"/>
    </source>
</evidence>
<feature type="transmembrane region" description="Helical" evidence="6">
    <location>
        <begin position="803"/>
        <end position="824"/>
    </location>
</feature>
<feature type="transmembrane region" description="Helical" evidence="6">
    <location>
        <begin position="133"/>
        <end position="152"/>
    </location>
</feature>
<dbReference type="GO" id="GO:0016020">
    <property type="term" value="C:membrane"/>
    <property type="evidence" value="ECO:0007669"/>
    <property type="project" value="UniProtKB-SubCell"/>
</dbReference>
<name>A0A2J6RKZ0_HYAVF</name>
<organism evidence="10 11">
    <name type="scientific">Hyaloscypha variabilis (strain UAMH 11265 / GT02V1 / F)</name>
    <name type="common">Meliniomyces variabilis</name>
    <dbReference type="NCBI Taxonomy" id="1149755"/>
    <lineage>
        <taxon>Eukaryota</taxon>
        <taxon>Fungi</taxon>
        <taxon>Dikarya</taxon>
        <taxon>Ascomycota</taxon>
        <taxon>Pezizomycotina</taxon>
        <taxon>Leotiomycetes</taxon>
        <taxon>Helotiales</taxon>
        <taxon>Hyaloscyphaceae</taxon>
        <taxon>Hyaloscypha</taxon>
        <taxon>Hyaloscypha variabilis</taxon>
    </lineage>
</organism>
<feature type="transmembrane region" description="Helical" evidence="6">
    <location>
        <begin position="172"/>
        <end position="191"/>
    </location>
</feature>
<comment type="subcellular location">
    <subcellularLocation>
        <location evidence="1">Membrane</location>
        <topology evidence="1">Multi-pass membrane protein</topology>
    </subcellularLocation>
</comment>
<feature type="transmembrane region" description="Helical" evidence="6">
    <location>
        <begin position="73"/>
        <end position="97"/>
    </location>
</feature>
<feature type="transmembrane region" description="Helical" evidence="6">
    <location>
        <begin position="103"/>
        <end position="124"/>
    </location>
</feature>
<feature type="transmembrane region" description="Helical" evidence="6">
    <location>
        <begin position="762"/>
        <end position="782"/>
    </location>
</feature>
<feature type="compositionally biased region" description="Basic residues" evidence="5">
    <location>
        <begin position="309"/>
        <end position="318"/>
    </location>
</feature>
<feature type="transmembrane region" description="Helical" evidence="6">
    <location>
        <begin position="740"/>
        <end position="756"/>
    </location>
</feature>
<evidence type="ECO:0000256" key="3">
    <source>
        <dbReference type="ARBA" id="ARBA00022989"/>
    </source>
</evidence>
<feature type="transmembrane region" description="Helical" evidence="6">
    <location>
        <begin position="229"/>
        <end position="252"/>
    </location>
</feature>
<dbReference type="PANTHER" id="PTHR37994:SF4">
    <property type="entry name" value="ER TRANSPORTER 6TM N-TERMINAL DOMAIN-CONTAINING PROTEIN-RELATED"/>
    <property type="match status" value="1"/>
</dbReference>
<dbReference type="InterPro" id="IPR018823">
    <property type="entry name" value="ArAE_2_N"/>
</dbReference>
<dbReference type="EMBL" id="KZ613947">
    <property type="protein sequence ID" value="PMD39182.1"/>
    <property type="molecule type" value="Genomic_DNA"/>
</dbReference>
<dbReference type="InterPro" id="IPR049453">
    <property type="entry name" value="Memb_transporter_dom"/>
</dbReference>
<dbReference type="PANTHER" id="PTHR37994">
    <property type="entry name" value="ARAE_2_N DOMAIN-CONTAINING PROTEIN-RELATED"/>
    <property type="match status" value="1"/>
</dbReference>
<evidence type="ECO:0000259" key="8">
    <source>
        <dbReference type="Pfam" id="PF10337"/>
    </source>
</evidence>
<evidence type="ECO:0000256" key="1">
    <source>
        <dbReference type="ARBA" id="ARBA00004141"/>
    </source>
</evidence>
<keyword evidence="2 6" id="KW-0812">Transmembrane</keyword>
<evidence type="ECO:0000256" key="4">
    <source>
        <dbReference type="ARBA" id="ARBA00023136"/>
    </source>
</evidence>
<proteinExistence type="predicted"/>
<feature type="compositionally biased region" description="Basic and acidic residues" evidence="5">
    <location>
        <begin position="49"/>
        <end position="61"/>
    </location>
</feature>
<reference evidence="10 11" key="1">
    <citation type="submission" date="2016-04" db="EMBL/GenBank/DDBJ databases">
        <title>A degradative enzymes factory behind the ericoid mycorrhizal symbiosis.</title>
        <authorList>
            <consortium name="DOE Joint Genome Institute"/>
            <person name="Martino E."/>
            <person name="Morin E."/>
            <person name="Grelet G."/>
            <person name="Kuo A."/>
            <person name="Kohler A."/>
            <person name="Daghino S."/>
            <person name="Barry K."/>
            <person name="Choi C."/>
            <person name="Cichocki N."/>
            <person name="Clum A."/>
            <person name="Copeland A."/>
            <person name="Hainaut M."/>
            <person name="Haridas S."/>
            <person name="Labutti K."/>
            <person name="Lindquist E."/>
            <person name="Lipzen A."/>
            <person name="Khouja H.-R."/>
            <person name="Murat C."/>
            <person name="Ohm R."/>
            <person name="Olson A."/>
            <person name="Spatafora J."/>
            <person name="Veneault-Fourrey C."/>
            <person name="Henrissat B."/>
            <person name="Grigoriev I."/>
            <person name="Martin F."/>
            <person name="Perotto S."/>
        </authorList>
    </citation>
    <scope>NUCLEOTIDE SEQUENCE [LARGE SCALE GENOMIC DNA]</scope>
    <source>
        <strain evidence="10 11">F</strain>
    </source>
</reference>
<feature type="transmembrane region" description="Helical" evidence="6">
    <location>
        <begin position="690"/>
        <end position="710"/>
    </location>
</feature>
<evidence type="ECO:0000256" key="5">
    <source>
        <dbReference type="SAM" id="MobiDB-lite"/>
    </source>
</evidence>
<feature type="domain" description="Putative ER transporter 6TM N-terminal" evidence="8">
    <location>
        <begin position="69"/>
        <end position="163"/>
    </location>
</feature>
<dbReference type="Pfam" id="PF10334">
    <property type="entry name" value="BRE4"/>
    <property type="match status" value="1"/>
</dbReference>
<feature type="domain" description="Integral membrane bound transporter" evidence="9">
    <location>
        <begin position="685"/>
        <end position="821"/>
    </location>
</feature>
<feature type="compositionally biased region" description="Basic and acidic residues" evidence="5">
    <location>
        <begin position="11"/>
        <end position="36"/>
    </location>
</feature>
<dbReference type="OrthoDB" id="2274698at2759"/>
<keyword evidence="3 6" id="KW-1133">Transmembrane helix</keyword>
<dbReference type="STRING" id="1149755.A0A2J6RKZ0"/>
<evidence type="ECO:0000313" key="11">
    <source>
        <dbReference type="Proteomes" id="UP000235786"/>
    </source>
</evidence>
<feature type="region of interest" description="Disordered" evidence="5">
    <location>
        <begin position="292"/>
        <end position="324"/>
    </location>
</feature>
<evidence type="ECO:0000259" key="7">
    <source>
        <dbReference type="Pfam" id="PF10334"/>
    </source>
</evidence>
<evidence type="ECO:0000259" key="9">
    <source>
        <dbReference type="Pfam" id="PF13515"/>
    </source>
</evidence>
<feature type="region of interest" description="Disordered" evidence="5">
    <location>
        <begin position="1067"/>
        <end position="1088"/>
    </location>
</feature>
<dbReference type="InterPro" id="IPR018820">
    <property type="entry name" value="BRE4-related_DUF2421"/>
</dbReference>
<keyword evidence="11" id="KW-1185">Reference proteome</keyword>
<protein>
    <recommendedName>
        <fullName evidence="12">ER transporter 6TM N-terminal domain-containing protein</fullName>
    </recommendedName>
</protein>
<dbReference type="Pfam" id="PF13515">
    <property type="entry name" value="FUSC_2"/>
    <property type="match status" value="1"/>
</dbReference>
<dbReference type="AlphaFoldDB" id="A0A2J6RKZ0"/>
<dbReference type="Proteomes" id="UP000235786">
    <property type="component" value="Unassembled WGS sequence"/>
</dbReference>
<feature type="domain" description="Putative ER transporter 6TM N-terminal" evidence="8">
    <location>
        <begin position="169"/>
        <end position="458"/>
    </location>
</feature>
<evidence type="ECO:0008006" key="12">
    <source>
        <dbReference type="Google" id="ProtNLM"/>
    </source>
</evidence>
<feature type="region of interest" description="Disordered" evidence="5">
    <location>
        <begin position="1"/>
        <end position="61"/>
    </location>
</feature>
<feature type="transmembrane region" description="Helical" evidence="6">
    <location>
        <begin position="661"/>
        <end position="678"/>
    </location>
</feature>
<feature type="transmembrane region" description="Helical" evidence="6">
    <location>
        <begin position="716"/>
        <end position="733"/>
    </location>
</feature>
<feature type="transmembrane region" description="Helical" evidence="6">
    <location>
        <begin position="203"/>
        <end position="223"/>
    </location>
</feature>
<accession>A0A2J6RKZ0</accession>